<dbReference type="RefSeq" id="WP_221873572.1">
    <property type="nucleotide sequence ID" value="NZ_JACWFH010000012.1"/>
</dbReference>
<dbReference type="InterPro" id="IPR014721">
    <property type="entry name" value="Ribsml_uS5_D2-typ_fold_subgr"/>
</dbReference>
<proteinExistence type="predicted"/>
<reference evidence="1 2" key="1">
    <citation type="submission" date="2020-07" db="EMBL/GenBank/DDBJ databases">
        <title>Fungal Genomes of the International Space Station.</title>
        <authorList>
            <person name="Seuylemezian A."/>
            <person name="Singh N.K."/>
            <person name="Wood J."/>
            <person name="Venkateswaran K."/>
        </authorList>
    </citation>
    <scope>NUCLEOTIDE SEQUENCE [LARGE SCALE GENOMIC DNA]</scope>
    <source>
        <strain evidence="1 2">PL-B2</strain>
    </source>
</reference>
<keyword evidence="2" id="KW-1185">Reference proteome</keyword>
<dbReference type="Gene3D" id="3.30.230.10">
    <property type="match status" value="1"/>
</dbReference>
<dbReference type="Proteomes" id="UP000769780">
    <property type="component" value="Unassembled WGS sequence"/>
</dbReference>
<sequence>MIIPKQNVRNLMLAKEVVAAVERGEFHIWEIGHISEGIEILTGVPAGNVRGEDGQYPEGTIFAKVEARFSSMYEAAKEQQERKEVAGAGAV</sequence>
<protein>
    <submittedName>
        <fullName evidence="1">Uncharacterized protein</fullName>
    </submittedName>
</protein>
<evidence type="ECO:0000313" key="2">
    <source>
        <dbReference type="Proteomes" id="UP000769780"/>
    </source>
</evidence>
<name>A0ABS7K532_9BACI</name>
<organism evidence="1 2">
    <name type="scientific">Mesobacillus maritimus</name>
    <dbReference type="NCBI Taxonomy" id="1643336"/>
    <lineage>
        <taxon>Bacteria</taxon>
        <taxon>Bacillati</taxon>
        <taxon>Bacillota</taxon>
        <taxon>Bacilli</taxon>
        <taxon>Bacillales</taxon>
        <taxon>Bacillaceae</taxon>
        <taxon>Mesobacillus</taxon>
    </lineage>
</organism>
<gene>
    <name evidence="1" type="ORF">H0185_11160</name>
</gene>
<evidence type="ECO:0000313" key="1">
    <source>
        <dbReference type="EMBL" id="MBY0097352.1"/>
    </source>
</evidence>
<comment type="caution">
    <text evidence="1">The sequence shown here is derived from an EMBL/GenBank/DDBJ whole genome shotgun (WGS) entry which is preliminary data.</text>
</comment>
<dbReference type="EMBL" id="JACWFH010000012">
    <property type="protein sequence ID" value="MBY0097352.1"/>
    <property type="molecule type" value="Genomic_DNA"/>
</dbReference>
<accession>A0ABS7K532</accession>